<reference evidence="2 3" key="1">
    <citation type="submission" date="2022-10" db="EMBL/GenBank/DDBJ databases">
        <title>Draft genome sequence of Streptomyces sp. YSPA8.</title>
        <authorList>
            <person name="Moriuchi R."/>
            <person name="Dohra H."/>
            <person name="Yamamura H."/>
            <person name="Kodani S."/>
        </authorList>
    </citation>
    <scope>NUCLEOTIDE SEQUENCE [LARGE SCALE GENOMIC DNA]</scope>
    <source>
        <strain evidence="2 3">YSPA8</strain>
    </source>
</reference>
<organism evidence="2 3">
    <name type="scientific">Streptomyces yaizuensis</name>
    <dbReference type="NCBI Taxonomy" id="2989713"/>
    <lineage>
        <taxon>Bacteria</taxon>
        <taxon>Bacillati</taxon>
        <taxon>Actinomycetota</taxon>
        <taxon>Actinomycetes</taxon>
        <taxon>Kitasatosporales</taxon>
        <taxon>Streptomycetaceae</taxon>
        <taxon>Streptomyces</taxon>
    </lineage>
</organism>
<protein>
    <submittedName>
        <fullName evidence="2">DUF397 domain-containing protein</fullName>
    </submittedName>
</protein>
<evidence type="ECO:0000259" key="1">
    <source>
        <dbReference type="Pfam" id="PF04149"/>
    </source>
</evidence>
<dbReference type="Proteomes" id="UP001291653">
    <property type="component" value="Unassembled WGS sequence"/>
</dbReference>
<dbReference type="InterPro" id="IPR007278">
    <property type="entry name" value="DUF397"/>
</dbReference>
<evidence type="ECO:0000313" key="2">
    <source>
        <dbReference type="EMBL" id="GLF94277.1"/>
    </source>
</evidence>
<keyword evidence="3" id="KW-1185">Reference proteome</keyword>
<feature type="domain" description="DUF397" evidence="1">
    <location>
        <begin position="8"/>
        <end position="64"/>
    </location>
</feature>
<evidence type="ECO:0000313" key="3">
    <source>
        <dbReference type="Proteomes" id="UP001291653"/>
    </source>
</evidence>
<dbReference type="Pfam" id="PF04149">
    <property type="entry name" value="DUF397"/>
    <property type="match status" value="1"/>
</dbReference>
<accession>A0ABQ5NVB1</accession>
<sequence length="68" mass="7268">MTTTTDSLRWIKSSYSENGGICVEWAPEYASGTGIVPVRDSKRTDGPVLMVSATAFTGLVAMAREAAR</sequence>
<dbReference type="RefSeq" id="WP_323446381.1">
    <property type="nucleotide sequence ID" value="NZ_BSBI01000003.1"/>
</dbReference>
<name>A0ABQ5NVB1_9ACTN</name>
<comment type="caution">
    <text evidence="2">The sequence shown here is derived from an EMBL/GenBank/DDBJ whole genome shotgun (WGS) entry which is preliminary data.</text>
</comment>
<gene>
    <name evidence="2" type="ORF">SYYSPA8_08290</name>
</gene>
<dbReference type="EMBL" id="BSBI01000003">
    <property type="protein sequence ID" value="GLF94277.1"/>
    <property type="molecule type" value="Genomic_DNA"/>
</dbReference>
<proteinExistence type="predicted"/>